<dbReference type="PROSITE" id="PS51077">
    <property type="entry name" value="HTH_ICLR"/>
    <property type="match status" value="1"/>
</dbReference>
<feature type="domain" description="HTH iclR-type" evidence="4">
    <location>
        <begin position="13"/>
        <end position="72"/>
    </location>
</feature>
<dbReference type="RefSeq" id="WP_274322954.1">
    <property type="nucleotide sequence ID" value="NZ_CP118158.1"/>
</dbReference>
<dbReference type="PANTHER" id="PTHR30136:SF35">
    <property type="entry name" value="HTH-TYPE TRANSCRIPTIONAL REGULATOR RV1719"/>
    <property type="match status" value="1"/>
</dbReference>
<dbReference type="Pfam" id="PF01614">
    <property type="entry name" value="IclR_C"/>
    <property type="match status" value="1"/>
</dbReference>
<sequence length="257" mass="28632">MTNAARNDRGRTIRSVEIAFNIIDVLQEKGGAGVTELADELDHSKSTIHSHLRTLEDREILVREGDGYRLSLRILDMATHVRDQVGNYDVIRSEVDTLAEETGEIAQFGIEEHGKVSYLYKTTGERGVETASRVGTQQPMYSTSLGKTILAYLPEERTEEIVHAQAYEALTPMTITSAEELYEDLEAIRERGYGIDDEENFEGLRCVAAPVKNEETVLGAVSITGPSSRFTVDRIHDELSDQVQRAANVIELNTKFA</sequence>
<dbReference type="CDD" id="cd00090">
    <property type="entry name" value="HTH_ARSR"/>
    <property type="match status" value="1"/>
</dbReference>
<evidence type="ECO:0000256" key="1">
    <source>
        <dbReference type="ARBA" id="ARBA00023015"/>
    </source>
</evidence>
<dbReference type="SUPFAM" id="SSF46785">
    <property type="entry name" value="Winged helix' DNA-binding domain"/>
    <property type="match status" value="1"/>
</dbReference>
<dbReference type="InterPro" id="IPR050707">
    <property type="entry name" value="HTH_MetabolicPath_Reg"/>
</dbReference>
<dbReference type="Proteomes" id="UP001596432">
    <property type="component" value="Unassembled WGS sequence"/>
</dbReference>
<protein>
    <submittedName>
        <fullName evidence="6">IclR family transcriptional regulator</fullName>
    </submittedName>
</protein>
<dbReference type="GO" id="GO:0006355">
    <property type="term" value="P:regulation of DNA-templated transcription"/>
    <property type="evidence" value="ECO:0007669"/>
    <property type="project" value="UniProtKB-ARBA"/>
</dbReference>
<keyword evidence="2" id="KW-0238">DNA-binding</keyword>
<dbReference type="InterPro" id="IPR011991">
    <property type="entry name" value="ArsR-like_HTH"/>
</dbReference>
<reference evidence="6 7" key="1">
    <citation type="journal article" date="2019" name="Int. J. Syst. Evol. Microbiol.">
        <title>The Global Catalogue of Microorganisms (GCM) 10K type strain sequencing project: providing services to taxonomists for standard genome sequencing and annotation.</title>
        <authorList>
            <consortium name="The Broad Institute Genomics Platform"/>
            <consortium name="The Broad Institute Genome Sequencing Center for Infectious Disease"/>
            <person name="Wu L."/>
            <person name="Ma J."/>
        </authorList>
    </citation>
    <scope>NUCLEOTIDE SEQUENCE [LARGE SCALE GENOMIC DNA]</scope>
    <source>
        <strain evidence="6 7">XZYJT29</strain>
    </source>
</reference>
<dbReference type="SUPFAM" id="SSF55781">
    <property type="entry name" value="GAF domain-like"/>
    <property type="match status" value="1"/>
</dbReference>
<evidence type="ECO:0000259" key="5">
    <source>
        <dbReference type="PROSITE" id="PS51078"/>
    </source>
</evidence>
<dbReference type="GO" id="GO:0003677">
    <property type="term" value="F:DNA binding"/>
    <property type="evidence" value="ECO:0007669"/>
    <property type="project" value="UniProtKB-KW"/>
</dbReference>
<feature type="domain" description="IclR-ED" evidence="5">
    <location>
        <begin position="73"/>
        <end position="256"/>
    </location>
</feature>
<proteinExistence type="predicted"/>
<keyword evidence="3" id="KW-0804">Transcription</keyword>
<evidence type="ECO:0000259" key="4">
    <source>
        <dbReference type="PROSITE" id="PS51077"/>
    </source>
</evidence>
<dbReference type="PANTHER" id="PTHR30136">
    <property type="entry name" value="HELIX-TURN-HELIX TRANSCRIPTIONAL REGULATOR, ICLR FAMILY"/>
    <property type="match status" value="1"/>
</dbReference>
<dbReference type="Gene3D" id="1.10.10.10">
    <property type="entry name" value="Winged helix-like DNA-binding domain superfamily/Winged helix DNA-binding domain"/>
    <property type="match status" value="1"/>
</dbReference>
<comment type="caution">
    <text evidence="6">The sequence shown here is derived from an EMBL/GenBank/DDBJ whole genome shotgun (WGS) entry which is preliminary data.</text>
</comment>
<keyword evidence="7" id="KW-1185">Reference proteome</keyword>
<evidence type="ECO:0000313" key="6">
    <source>
        <dbReference type="EMBL" id="MFC7141876.1"/>
    </source>
</evidence>
<dbReference type="AlphaFoldDB" id="A0ABD5Y6F1"/>
<dbReference type="InterPro" id="IPR036390">
    <property type="entry name" value="WH_DNA-bd_sf"/>
</dbReference>
<name>A0ABD5Y6F1_9EURY</name>
<evidence type="ECO:0000256" key="3">
    <source>
        <dbReference type="ARBA" id="ARBA00023163"/>
    </source>
</evidence>
<evidence type="ECO:0000256" key="2">
    <source>
        <dbReference type="ARBA" id="ARBA00023125"/>
    </source>
</evidence>
<dbReference type="InterPro" id="IPR036388">
    <property type="entry name" value="WH-like_DNA-bd_sf"/>
</dbReference>
<dbReference type="Pfam" id="PF09339">
    <property type="entry name" value="HTH_IclR"/>
    <property type="match status" value="1"/>
</dbReference>
<dbReference type="GeneID" id="78822204"/>
<dbReference type="InterPro" id="IPR029016">
    <property type="entry name" value="GAF-like_dom_sf"/>
</dbReference>
<organism evidence="6 7">
    <name type="scientific">Halosimplex aquaticum</name>
    <dbReference type="NCBI Taxonomy" id="3026162"/>
    <lineage>
        <taxon>Archaea</taxon>
        <taxon>Methanobacteriati</taxon>
        <taxon>Methanobacteriota</taxon>
        <taxon>Stenosarchaea group</taxon>
        <taxon>Halobacteria</taxon>
        <taxon>Halobacteriales</taxon>
        <taxon>Haloarculaceae</taxon>
        <taxon>Halosimplex</taxon>
    </lineage>
</organism>
<dbReference type="SMART" id="SM00346">
    <property type="entry name" value="HTH_ICLR"/>
    <property type="match status" value="1"/>
</dbReference>
<keyword evidence="1" id="KW-0805">Transcription regulation</keyword>
<dbReference type="InterPro" id="IPR005471">
    <property type="entry name" value="Tscrpt_reg_IclR_N"/>
</dbReference>
<dbReference type="PROSITE" id="PS51078">
    <property type="entry name" value="ICLR_ED"/>
    <property type="match status" value="1"/>
</dbReference>
<evidence type="ECO:0000313" key="7">
    <source>
        <dbReference type="Proteomes" id="UP001596432"/>
    </source>
</evidence>
<dbReference type="EMBL" id="JBHTAS010000001">
    <property type="protein sequence ID" value="MFC7141876.1"/>
    <property type="molecule type" value="Genomic_DNA"/>
</dbReference>
<gene>
    <name evidence="6" type="ORF">ACFQMA_18825</name>
</gene>
<accession>A0ABD5Y6F1</accession>
<dbReference type="Gene3D" id="3.30.450.40">
    <property type="match status" value="1"/>
</dbReference>
<dbReference type="InterPro" id="IPR014757">
    <property type="entry name" value="Tscrpt_reg_IclR_C"/>
</dbReference>